<gene>
    <name evidence="2" type="ORF">K466DRAFT_607839</name>
</gene>
<evidence type="ECO:0000256" key="1">
    <source>
        <dbReference type="SAM" id="MobiDB-lite"/>
    </source>
</evidence>
<reference evidence="2 3" key="1">
    <citation type="journal article" date="2019" name="Nat. Ecol. Evol.">
        <title>Megaphylogeny resolves global patterns of mushroom evolution.</title>
        <authorList>
            <person name="Varga T."/>
            <person name="Krizsan K."/>
            <person name="Foldi C."/>
            <person name="Dima B."/>
            <person name="Sanchez-Garcia M."/>
            <person name="Sanchez-Ramirez S."/>
            <person name="Szollosi G.J."/>
            <person name="Szarkandi J.G."/>
            <person name="Papp V."/>
            <person name="Albert L."/>
            <person name="Andreopoulos W."/>
            <person name="Angelini C."/>
            <person name="Antonin V."/>
            <person name="Barry K.W."/>
            <person name="Bougher N.L."/>
            <person name="Buchanan P."/>
            <person name="Buyck B."/>
            <person name="Bense V."/>
            <person name="Catcheside P."/>
            <person name="Chovatia M."/>
            <person name="Cooper J."/>
            <person name="Damon W."/>
            <person name="Desjardin D."/>
            <person name="Finy P."/>
            <person name="Geml J."/>
            <person name="Haridas S."/>
            <person name="Hughes K."/>
            <person name="Justo A."/>
            <person name="Karasinski D."/>
            <person name="Kautmanova I."/>
            <person name="Kiss B."/>
            <person name="Kocsube S."/>
            <person name="Kotiranta H."/>
            <person name="LaButti K.M."/>
            <person name="Lechner B.E."/>
            <person name="Liimatainen K."/>
            <person name="Lipzen A."/>
            <person name="Lukacs Z."/>
            <person name="Mihaltcheva S."/>
            <person name="Morgado L.N."/>
            <person name="Niskanen T."/>
            <person name="Noordeloos M.E."/>
            <person name="Ohm R.A."/>
            <person name="Ortiz-Santana B."/>
            <person name="Ovrebo C."/>
            <person name="Racz N."/>
            <person name="Riley R."/>
            <person name="Savchenko A."/>
            <person name="Shiryaev A."/>
            <person name="Soop K."/>
            <person name="Spirin V."/>
            <person name="Szebenyi C."/>
            <person name="Tomsovsky M."/>
            <person name="Tulloss R.E."/>
            <person name="Uehling J."/>
            <person name="Grigoriev I.V."/>
            <person name="Vagvolgyi C."/>
            <person name="Papp T."/>
            <person name="Martin F.M."/>
            <person name="Miettinen O."/>
            <person name="Hibbett D.S."/>
            <person name="Nagy L.G."/>
        </authorList>
    </citation>
    <scope>NUCLEOTIDE SEQUENCE [LARGE SCALE GENOMIC DNA]</scope>
    <source>
        <strain evidence="2 3">HHB13444</strain>
    </source>
</reference>
<name>A0A5C3NIW5_9APHY</name>
<evidence type="ECO:0000313" key="2">
    <source>
        <dbReference type="EMBL" id="TFK77681.1"/>
    </source>
</evidence>
<accession>A0A5C3NIW5</accession>
<protein>
    <submittedName>
        <fullName evidence="2">Uncharacterized protein</fullName>
    </submittedName>
</protein>
<dbReference type="InParanoid" id="A0A5C3NIW5"/>
<feature type="region of interest" description="Disordered" evidence="1">
    <location>
        <begin position="1"/>
        <end position="93"/>
    </location>
</feature>
<dbReference type="AlphaFoldDB" id="A0A5C3NIW5"/>
<feature type="compositionally biased region" description="Acidic residues" evidence="1">
    <location>
        <begin position="74"/>
        <end position="84"/>
    </location>
</feature>
<keyword evidence="3" id="KW-1185">Reference proteome</keyword>
<sequence length="219" mass="23410">MDSDGSADDSESGSDGGPDDSESESSLSQEVKNFGQSNDDMDSSVESVVRKRRGRPLQYFANGATDQFAHAAETEFDAPEDEDSTTGSALTSSWTRPTARFDYHDPLLEQQSTARTIRFQRPDTPGGVRLADGIPVFAAAEPRAEADTNERAETYLLAALLQIVAAQKTKLEGSLPVVADRIWRAPSEAGEEQPASAPALCIVKTMSANVWNSGGDPGL</sequence>
<dbReference type="Proteomes" id="UP000308197">
    <property type="component" value="Unassembled WGS sequence"/>
</dbReference>
<feature type="compositionally biased region" description="Acidic residues" evidence="1">
    <location>
        <begin position="1"/>
        <end position="23"/>
    </location>
</feature>
<proteinExistence type="predicted"/>
<dbReference type="EMBL" id="ML213295">
    <property type="protein sequence ID" value="TFK77681.1"/>
    <property type="molecule type" value="Genomic_DNA"/>
</dbReference>
<evidence type="ECO:0000313" key="3">
    <source>
        <dbReference type="Proteomes" id="UP000308197"/>
    </source>
</evidence>
<organism evidence="2 3">
    <name type="scientific">Polyporus arcularius HHB13444</name>
    <dbReference type="NCBI Taxonomy" id="1314778"/>
    <lineage>
        <taxon>Eukaryota</taxon>
        <taxon>Fungi</taxon>
        <taxon>Dikarya</taxon>
        <taxon>Basidiomycota</taxon>
        <taxon>Agaricomycotina</taxon>
        <taxon>Agaricomycetes</taxon>
        <taxon>Polyporales</taxon>
        <taxon>Polyporaceae</taxon>
        <taxon>Polyporus</taxon>
    </lineage>
</organism>